<dbReference type="InterPro" id="IPR008881">
    <property type="entry name" value="Trigger_fac_ribosome-bd_bac"/>
</dbReference>
<dbReference type="GO" id="GO:0005737">
    <property type="term" value="C:cytoplasm"/>
    <property type="evidence" value="ECO:0007669"/>
    <property type="project" value="UniProtKB-SubCell"/>
</dbReference>
<evidence type="ECO:0000259" key="16">
    <source>
        <dbReference type="PROSITE" id="PS50059"/>
    </source>
</evidence>
<evidence type="ECO:0000256" key="1">
    <source>
        <dbReference type="ARBA" id="ARBA00000971"/>
    </source>
</evidence>
<dbReference type="SUPFAM" id="SSF54534">
    <property type="entry name" value="FKBP-like"/>
    <property type="match status" value="1"/>
</dbReference>
<comment type="function">
    <text evidence="10 12">Involved in protein export. Acts as a chaperone by maintaining the newly synthesized protein in an open conformation. Functions as a peptidyl-prolyl cis-trans isomerase.</text>
</comment>
<dbReference type="Pfam" id="PF05697">
    <property type="entry name" value="Trigger_N"/>
    <property type="match status" value="1"/>
</dbReference>
<dbReference type="InterPro" id="IPR036611">
    <property type="entry name" value="Trigger_fac_ribosome-bd_sf"/>
</dbReference>
<dbReference type="HAMAP" id="MF_00303">
    <property type="entry name" value="Trigger_factor_Tig"/>
    <property type="match status" value="1"/>
</dbReference>
<dbReference type="GO" id="GO:0006457">
    <property type="term" value="P:protein folding"/>
    <property type="evidence" value="ECO:0007669"/>
    <property type="project" value="UniProtKB-UniRule"/>
</dbReference>
<dbReference type="FunFam" id="3.10.50.40:FF:000001">
    <property type="entry name" value="Trigger factor"/>
    <property type="match status" value="1"/>
</dbReference>
<dbReference type="RefSeq" id="WP_023789147.1">
    <property type="nucleotide sequence ID" value="NC_022998.1"/>
</dbReference>
<dbReference type="OrthoDB" id="9767721at2"/>
<evidence type="ECO:0000256" key="11">
    <source>
        <dbReference type="ARBA" id="ARBA00029986"/>
    </source>
</evidence>
<dbReference type="AlphaFoldDB" id="V5RIC1"/>
<keyword evidence="18" id="KW-1185">Reference proteome</keyword>
<keyword evidence="6 12" id="KW-0697">Rotamase</keyword>
<dbReference type="GO" id="GO:0015031">
    <property type="term" value="P:protein transport"/>
    <property type="evidence" value="ECO:0007669"/>
    <property type="project" value="UniProtKB-UniRule"/>
</dbReference>
<dbReference type="SUPFAM" id="SSF102735">
    <property type="entry name" value="Trigger factor ribosome-binding domain"/>
    <property type="match status" value="1"/>
</dbReference>
<dbReference type="STRING" id="1276258.SAPIS_v1c03670"/>
<dbReference type="eggNOG" id="COG0544">
    <property type="taxonomic scope" value="Bacteria"/>
</dbReference>
<organism evidence="17 18">
    <name type="scientific">Spiroplasma apis B31</name>
    <dbReference type="NCBI Taxonomy" id="1276258"/>
    <lineage>
        <taxon>Bacteria</taxon>
        <taxon>Bacillati</taxon>
        <taxon>Mycoplasmatota</taxon>
        <taxon>Mollicutes</taxon>
        <taxon>Entomoplasmatales</taxon>
        <taxon>Spiroplasmataceae</taxon>
        <taxon>Spiroplasma</taxon>
    </lineage>
</organism>
<evidence type="ECO:0000256" key="2">
    <source>
        <dbReference type="ARBA" id="ARBA00005464"/>
    </source>
</evidence>
<evidence type="ECO:0000256" key="10">
    <source>
        <dbReference type="ARBA" id="ARBA00024849"/>
    </source>
</evidence>
<evidence type="ECO:0000256" key="5">
    <source>
        <dbReference type="ARBA" id="ARBA00022618"/>
    </source>
</evidence>
<evidence type="ECO:0000256" key="4">
    <source>
        <dbReference type="ARBA" id="ARBA00016902"/>
    </source>
</evidence>
<dbReference type="InterPro" id="IPR005215">
    <property type="entry name" value="Trig_fac"/>
</dbReference>
<reference evidence="17 18" key="1">
    <citation type="journal article" date="2014" name="Genome Announc.">
        <title>Complete Genome Sequence of Spiroplasma apis B31T (ATCC 33834), a Bacterium Associated with May Disease of Honeybees (Apis mellifera).</title>
        <authorList>
            <person name="Ku C."/>
            <person name="Lo W.S."/>
            <person name="Chen L.L."/>
            <person name="Kuo C.H."/>
        </authorList>
    </citation>
    <scope>NUCLEOTIDE SEQUENCE [LARGE SCALE GENOMIC DNA]</scope>
    <source>
        <strain evidence="17">B31</strain>
    </source>
</reference>
<dbReference type="PIRSF" id="PIRSF003095">
    <property type="entry name" value="Trigger_factor"/>
    <property type="match status" value="1"/>
</dbReference>
<name>V5RIC1_SPIAP</name>
<accession>V5RIC1</accession>
<evidence type="ECO:0000256" key="6">
    <source>
        <dbReference type="ARBA" id="ARBA00023110"/>
    </source>
</evidence>
<keyword evidence="7 12" id="KW-0143">Chaperone</keyword>
<evidence type="ECO:0000256" key="12">
    <source>
        <dbReference type="HAMAP-Rule" id="MF_00303"/>
    </source>
</evidence>
<dbReference type="Gene3D" id="3.10.50.40">
    <property type="match status" value="1"/>
</dbReference>
<dbReference type="InterPro" id="IPR046357">
    <property type="entry name" value="PPIase_dom_sf"/>
</dbReference>
<keyword evidence="15" id="KW-0175">Coiled coil</keyword>
<dbReference type="InterPro" id="IPR027304">
    <property type="entry name" value="Trigger_fact/SurA_dom_sf"/>
</dbReference>
<dbReference type="SUPFAM" id="SSF109998">
    <property type="entry name" value="Triger factor/SurA peptide-binding domain-like"/>
    <property type="match status" value="1"/>
</dbReference>
<dbReference type="Gene3D" id="1.10.3120.10">
    <property type="entry name" value="Trigger factor, C-terminal domain"/>
    <property type="match status" value="1"/>
</dbReference>
<dbReference type="EMBL" id="CP006682">
    <property type="protein sequence ID" value="AHB36213.1"/>
    <property type="molecule type" value="Genomic_DNA"/>
</dbReference>
<evidence type="ECO:0000256" key="3">
    <source>
        <dbReference type="ARBA" id="ARBA00013194"/>
    </source>
</evidence>
<sequence>MKFSAKKSAQNVQGIWTVTIDGEEWKKAVAKGKNKAAAKIQIPGFRVGKAPKEKIEQYLTPVKYLNAAVQSVLSKAWDFAKEQKTDIQPFNSPVPTPKKVSETSCELEFVFDLRPEIEISEYKGLKSKDLVKEKIEVTNEDLEKAIDQYREKFVMEKERGPEDKIKKGDNVKFDFEGFIDGVSFKGGKGTDFQLIIGSGNMIPGFEDAMIGKKLGKTKIKVTFPVDYTKELSGKEAEFELNIKSIKERILPNKDDELAKDLNLPNIKTYKELEDSIKKQILEQKTNIQKNTFVNKIIDKIIEKSNIQLPKSVVDKEIDNLFKEFESKVLSQKLTMKDYKKQTGLTDADIREELFDDAKRKICSYLVTDKVRNTEKFEATKEELDAKYQMLASQFNLELDYIKNVILPEEQVKEEIIREKLVTFLYENNG</sequence>
<evidence type="ECO:0000313" key="18">
    <source>
        <dbReference type="Proteomes" id="UP000018550"/>
    </source>
</evidence>
<dbReference type="InterPro" id="IPR008880">
    <property type="entry name" value="Trigger_fac_C"/>
</dbReference>
<comment type="similarity">
    <text evidence="2 12 14">Belongs to the FKBP-type PPIase family. Tig subfamily.</text>
</comment>
<evidence type="ECO:0000256" key="13">
    <source>
        <dbReference type="PROSITE-ProRule" id="PRU00277"/>
    </source>
</evidence>
<dbReference type="GO" id="GO:0003755">
    <property type="term" value="F:peptidyl-prolyl cis-trans isomerase activity"/>
    <property type="evidence" value="ECO:0007669"/>
    <property type="project" value="UniProtKB-UniRule"/>
</dbReference>
<dbReference type="EC" id="5.2.1.8" evidence="3 12"/>
<feature type="coiled-coil region" evidence="15">
    <location>
        <begin position="128"/>
        <end position="159"/>
    </location>
</feature>
<evidence type="ECO:0000256" key="14">
    <source>
        <dbReference type="RuleBase" id="RU003914"/>
    </source>
</evidence>
<proteinExistence type="inferred from homology"/>
<evidence type="ECO:0000256" key="7">
    <source>
        <dbReference type="ARBA" id="ARBA00023186"/>
    </source>
</evidence>
<comment type="domain">
    <text evidence="12">Consists of 3 domains; the N-terminus binds the ribosome, the middle domain has PPIase activity, while the C-terminus has intrinsic chaperone activity on its own.</text>
</comment>
<evidence type="ECO:0000256" key="15">
    <source>
        <dbReference type="SAM" id="Coils"/>
    </source>
</evidence>
<keyword evidence="5 12" id="KW-0132">Cell division</keyword>
<dbReference type="InterPro" id="IPR037041">
    <property type="entry name" value="Trigger_fac_C_sf"/>
</dbReference>
<dbReference type="Gene3D" id="3.30.70.1050">
    <property type="entry name" value="Trigger factor ribosome-binding domain"/>
    <property type="match status" value="1"/>
</dbReference>
<keyword evidence="12" id="KW-0963">Cytoplasm</keyword>
<evidence type="ECO:0000313" key="17">
    <source>
        <dbReference type="EMBL" id="AHB36213.1"/>
    </source>
</evidence>
<dbReference type="HOGENOM" id="CLU_033058_3_2_14"/>
<dbReference type="Pfam" id="PF05698">
    <property type="entry name" value="Trigger_C"/>
    <property type="match status" value="1"/>
</dbReference>
<evidence type="ECO:0000256" key="8">
    <source>
        <dbReference type="ARBA" id="ARBA00023235"/>
    </source>
</evidence>
<comment type="subcellular location">
    <subcellularLocation>
        <location evidence="12">Cytoplasm</location>
    </subcellularLocation>
    <text evidence="12">About half TF is bound to the ribosome near the polypeptide exit tunnel while the other half is free in the cytoplasm.</text>
</comment>
<feature type="domain" description="PPIase FKBP-type" evidence="16">
    <location>
        <begin position="168"/>
        <end position="216"/>
    </location>
</feature>
<dbReference type="Pfam" id="PF00254">
    <property type="entry name" value="FKBP_C"/>
    <property type="match status" value="1"/>
</dbReference>
<gene>
    <name evidence="12 17" type="primary">tig</name>
    <name evidence="17" type="ORF">SAPIS_v1c03670</name>
</gene>
<evidence type="ECO:0000256" key="9">
    <source>
        <dbReference type="ARBA" id="ARBA00023306"/>
    </source>
</evidence>
<dbReference type="GO" id="GO:0051301">
    <property type="term" value="P:cell division"/>
    <property type="evidence" value="ECO:0007669"/>
    <property type="project" value="UniProtKB-KW"/>
</dbReference>
<dbReference type="PATRIC" id="fig|1276258.3.peg.364"/>
<keyword evidence="8 12" id="KW-0413">Isomerase</keyword>
<dbReference type="Proteomes" id="UP000018550">
    <property type="component" value="Chromosome"/>
</dbReference>
<comment type="catalytic activity">
    <reaction evidence="1 12 13">
        <text>[protein]-peptidylproline (omega=180) = [protein]-peptidylproline (omega=0)</text>
        <dbReference type="Rhea" id="RHEA:16237"/>
        <dbReference type="Rhea" id="RHEA-COMP:10747"/>
        <dbReference type="Rhea" id="RHEA-COMP:10748"/>
        <dbReference type="ChEBI" id="CHEBI:83833"/>
        <dbReference type="ChEBI" id="CHEBI:83834"/>
        <dbReference type="EC" id="5.2.1.8"/>
    </reaction>
</comment>
<dbReference type="PROSITE" id="PS50059">
    <property type="entry name" value="FKBP_PPIASE"/>
    <property type="match status" value="1"/>
</dbReference>
<dbReference type="NCBIfam" id="TIGR00115">
    <property type="entry name" value="tig"/>
    <property type="match status" value="1"/>
</dbReference>
<keyword evidence="9 12" id="KW-0131">Cell cycle</keyword>
<protein>
    <recommendedName>
        <fullName evidence="4 12">Trigger factor</fullName>
        <shortName evidence="12">TF</shortName>
        <ecNumber evidence="3 12">5.2.1.8</ecNumber>
    </recommendedName>
    <alternativeName>
        <fullName evidence="11 12">PPIase</fullName>
    </alternativeName>
</protein>
<dbReference type="KEGG" id="sapi:SAPIS_v1c03670"/>
<dbReference type="InterPro" id="IPR001179">
    <property type="entry name" value="PPIase_FKBP_dom"/>
</dbReference>